<dbReference type="Proteomes" id="UP000064189">
    <property type="component" value="Unassembled WGS sequence"/>
</dbReference>
<sequence>MPAIVGIVQVINVGSSGVVHIGDVFKINPYSTSKTFAGAGSFNTGESISLYNAYSTTNTNDTDGVDQPMVLNL</sequence>
<evidence type="ECO:0000313" key="2">
    <source>
        <dbReference type="Proteomes" id="UP000064189"/>
    </source>
</evidence>
<evidence type="ECO:0000313" key="1">
    <source>
        <dbReference type="EMBL" id="KWW16900.1"/>
    </source>
</evidence>
<dbReference type="PANTHER" id="PTHR37808:SF3">
    <property type="entry name" value="SPORE GERMINATION PROTEIN GERPA-RELATED"/>
    <property type="match status" value="1"/>
</dbReference>
<dbReference type="PANTHER" id="PTHR37808">
    <property type="entry name" value="SPORE GERMINATION PROTEIN-LIKE PROTEIN YDZR-RELATED"/>
    <property type="match status" value="1"/>
</dbReference>
<dbReference type="AlphaFoldDB" id="A0A109MW49"/>
<dbReference type="InterPro" id="IPR019618">
    <property type="entry name" value="Spore_germination_GerPA"/>
</dbReference>
<keyword evidence="2" id="KW-1185">Reference proteome</keyword>
<organism evidence="1 2">
    <name type="scientific">Peribacillus simplex</name>
    <dbReference type="NCBI Taxonomy" id="1478"/>
    <lineage>
        <taxon>Bacteria</taxon>
        <taxon>Bacillati</taxon>
        <taxon>Bacillota</taxon>
        <taxon>Bacilli</taxon>
        <taxon>Bacillales</taxon>
        <taxon>Bacillaceae</taxon>
        <taxon>Peribacillus</taxon>
    </lineage>
</organism>
<dbReference type="RefSeq" id="WP_061143066.1">
    <property type="nucleotide sequence ID" value="NZ_LNNH01000029.1"/>
</dbReference>
<accession>A0A109MW49</accession>
<gene>
    <name evidence="1" type="ORF">AS888_23225</name>
</gene>
<comment type="caution">
    <text evidence="1">The sequence shown here is derived from an EMBL/GenBank/DDBJ whole genome shotgun (WGS) entry which is preliminary data.</text>
</comment>
<reference evidence="1 2" key="1">
    <citation type="submission" date="2015-11" db="EMBL/GenBank/DDBJ databases">
        <title>Genome Sequence of Bacillus simplex strain VanAntwerpen2.</title>
        <authorList>
            <person name="Couger M.B."/>
        </authorList>
    </citation>
    <scope>NUCLEOTIDE SEQUENCE [LARGE SCALE GENOMIC DNA]</scope>
    <source>
        <strain evidence="1 2">VanAntwerpen02</strain>
    </source>
</reference>
<dbReference type="Pfam" id="PF10676">
    <property type="entry name" value="gerPA"/>
    <property type="match status" value="1"/>
</dbReference>
<dbReference type="EMBL" id="LNNH01000029">
    <property type="protein sequence ID" value="KWW16900.1"/>
    <property type="molecule type" value="Genomic_DNA"/>
</dbReference>
<proteinExistence type="predicted"/>
<name>A0A109MW49_9BACI</name>
<protein>
    <submittedName>
        <fullName evidence="1">Spore gernimation protein GerPA</fullName>
    </submittedName>
</protein>